<protein>
    <submittedName>
        <fullName evidence="4">BZIP domain-containing protein</fullName>
    </submittedName>
</protein>
<reference evidence="3" key="1">
    <citation type="submission" date="2014-07" db="EMBL/GenBank/DDBJ databases">
        <authorList>
            <person name="Martin A.A"/>
            <person name="De Silva N."/>
        </authorList>
    </citation>
    <scope>NUCLEOTIDE SEQUENCE</scope>
</reference>
<dbReference type="AlphaFoldDB" id="A0A0K0F6R1"/>
<dbReference type="WBParaSite" id="SVE_0450700.1">
    <property type="protein sequence ID" value="SVE_0450700.1"/>
    <property type="gene ID" value="SVE_0450700"/>
</dbReference>
<name>A0A0K0F6R1_STRVS</name>
<evidence type="ECO:0000313" key="3">
    <source>
        <dbReference type="Proteomes" id="UP000035680"/>
    </source>
</evidence>
<feature type="signal peptide" evidence="2">
    <location>
        <begin position="1"/>
        <end position="19"/>
    </location>
</feature>
<evidence type="ECO:0000256" key="2">
    <source>
        <dbReference type="SAM" id="SignalP"/>
    </source>
</evidence>
<evidence type="ECO:0000313" key="4">
    <source>
        <dbReference type="WBParaSite" id="SVE_0450700.1"/>
    </source>
</evidence>
<reference evidence="4" key="2">
    <citation type="submission" date="2015-08" db="UniProtKB">
        <authorList>
            <consortium name="WormBaseParasite"/>
        </authorList>
    </citation>
    <scope>IDENTIFICATION</scope>
</reference>
<organism evidence="3 4">
    <name type="scientific">Strongyloides venezuelensis</name>
    <name type="common">Threadworm</name>
    <dbReference type="NCBI Taxonomy" id="75913"/>
    <lineage>
        <taxon>Eukaryota</taxon>
        <taxon>Metazoa</taxon>
        <taxon>Ecdysozoa</taxon>
        <taxon>Nematoda</taxon>
        <taxon>Chromadorea</taxon>
        <taxon>Rhabditida</taxon>
        <taxon>Tylenchina</taxon>
        <taxon>Panagrolaimomorpha</taxon>
        <taxon>Strongyloidoidea</taxon>
        <taxon>Strongyloididae</taxon>
        <taxon>Strongyloides</taxon>
    </lineage>
</organism>
<feature type="chain" id="PRO_5005329456" evidence="2">
    <location>
        <begin position="20"/>
        <end position="115"/>
    </location>
</feature>
<feature type="compositionally biased region" description="Basic residues" evidence="1">
    <location>
        <begin position="59"/>
        <end position="77"/>
    </location>
</feature>
<sequence length="115" mass="13163">MKSIKLVFVLLFLFNLFLAGSFESKSDLVSNDIESICNLRQPAILNDEEDINSNEKRQSKSRKGRSRKSRLKKMKNKNKKLNEIIQEITEIQLQLGSIATRLYSFTTTANPNGQV</sequence>
<keyword evidence="2" id="KW-0732">Signal</keyword>
<proteinExistence type="predicted"/>
<keyword evidence="3" id="KW-1185">Reference proteome</keyword>
<feature type="region of interest" description="Disordered" evidence="1">
    <location>
        <begin position="48"/>
        <end position="77"/>
    </location>
</feature>
<dbReference type="Proteomes" id="UP000035680">
    <property type="component" value="Unassembled WGS sequence"/>
</dbReference>
<accession>A0A0K0F6R1</accession>
<evidence type="ECO:0000256" key="1">
    <source>
        <dbReference type="SAM" id="MobiDB-lite"/>
    </source>
</evidence>